<dbReference type="EMBL" id="CAUYUJ010010660">
    <property type="protein sequence ID" value="CAK0829942.1"/>
    <property type="molecule type" value="Genomic_DNA"/>
</dbReference>
<sequence>AAVCKGPRGVRGRQEVIQQILQRLRRRSGSKGHPGLLERRVRLQAAGPGAGPHLE</sequence>
<name>A0ABN9SD44_9DINO</name>
<organism evidence="1 2">
    <name type="scientific">Prorocentrum cordatum</name>
    <dbReference type="NCBI Taxonomy" id="2364126"/>
    <lineage>
        <taxon>Eukaryota</taxon>
        <taxon>Sar</taxon>
        <taxon>Alveolata</taxon>
        <taxon>Dinophyceae</taxon>
        <taxon>Prorocentrales</taxon>
        <taxon>Prorocentraceae</taxon>
        <taxon>Prorocentrum</taxon>
    </lineage>
</organism>
<feature type="non-terminal residue" evidence="1">
    <location>
        <position position="55"/>
    </location>
</feature>
<evidence type="ECO:0000313" key="1">
    <source>
        <dbReference type="EMBL" id="CAK0829942.1"/>
    </source>
</evidence>
<evidence type="ECO:0000313" key="2">
    <source>
        <dbReference type="Proteomes" id="UP001189429"/>
    </source>
</evidence>
<dbReference type="Proteomes" id="UP001189429">
    <property type="component" value="Unassembled WGS sequence"/>
</dbReference>
<gene>
    <name evidence="1" type="ORF">PCOR1329_LOCUS28726</name>
</gene>
<reference evidence="1" key="1">
    <citation type="submission" date="2023-10" db="EMBL/GenBank/DDBJ databases">
        <authorList>
            <person name="Chen Y."/>
            <person name="Shah S."/>
            <person name="Dougan E. K."/>
            <person name="Thang M."/>
            <person name="Chan C."/>
        </authorList>
    </citation>
    <scope>NUCLEOTIDE SEQUENCE [LARGE SCALE GENOMIC DNA]</scope>
</reference>
<comment type="caution">
    <text evidence="1">The sequence shown here is derived from an EMBL/GenBank/DDBJ whole genome shotgun (WGS) entry which is preliminary data.</text>
</comment>
<keyword evidence="2" id="KW-1185">Reference proteome</keyword>
<proteinExistence type="predicted"/>
<protein>
    <submittedName>
        <fullName evidence="1">Uncharacterized protein</fullName>
    </submittedName>
</protein>
<feature type="non-terminal residue" evidence="1">
    <location>
        <position position="1"/>
    </location>
</feature>
<accession>A0ABN9SD44</accession>